<accession>A0AAD4UZ65</accession>
<evidence type="ECO:0000313" key="3">
    <source>
        <dbReference type="Proteomes" id="UP001054821"/>
    </source>
</evidence>
<keyword evidence="1" id="KW-0472">Membrane</keyword>
<feature type="transmembrane region" description="Helical" evidence="1">
    <location>
        <begin position="13"/>
        <end position="33"/>
    </location>
</feature>
<proteinExistence type="predicted"/>
<comment type="caution">
    <text evidence="2">The sequence shown here is derived from an EMBL/GenBank/DDBJ whole genome shotgun (WGS) entry which is preliminary data.</text>
</comment>
<gene>
    <name evidence="2" type="ORF">L3X38_043787</name>
</gene>
<reference evidence="2 3" key="1">
    <citation type="journal article" date="2022" name="G3 (Bethesda)">
        <title>Whole-genome sequence and methylome profiling of the almond [Prunus dulcis (Mill.) D.A. Webb] cultivar 'Nonpareil'.</title>
        <authorList>
            <person name="D'Amico-Willman K.M."/>
            <person name="Ouma W.Z."/>
            <person name="Meulia T."/>
            <person name="Sideli G.M."/>
            <person name="Gradziel T.M."/>
            <person name="Fresnedo-Ramirez J."/>
        </authorList>
    </citation>
    <scope>NUCLEOTIDE SEQUENCE [LARGE SCALE GENOMIC DNA]</scope>
    <source>
        <strain evidence="2">Clone GOH B32 T37-40</strain>
    </source>
</reference>
<sequence length="100" mass="11480">MESFWSHNGAPDAWHFLVVIYFAFGILAARLFFDRFIFCIRFLAVFGISSCLSIWLCSFFFESSIGRICLTSEINVENRENKILNCISCPPLLSLLDTNL</sequence>
<feature type="transmembrane region" description="Helical" evidence="1">
    <location>
        <begin position="40"/>
        <end position="61"/>
    </location>
</feature>
<dbReference type="EMBL" id="JAJFAZ020000008">
    <property type="protein sequence ID" value="KAI5314611.1"/>
    <property type="molecule type" value="Genomic_DNA"/>
</dbReference>
<keyword evidence="1" id="KW-0812">Transmembrane</keyword>
<protein>
    <submittedName>
        <fullName evidence="2">Uncharacterized protein</fullName>
    </submittedName>
</protein>
<evidence type="ECO:0000256" key="1">
    <source>
        <dbReference type="SAM" id="Phobius"/>
    </source>
</evidence>
<dbReference type="AlphaFoldDB" id="A0AAD4UZ65"/>
<dbReference type="Proteomes" id="UP001054821">
    <property type="component" value="Chromosome 8"/>
</dbReference>
<name>A0AAD4UZ65_PRUDU</name>
<keyword evidence="3" id="KW-1185">Reference proteome</keyword>
<organism evidence="2 3">
    <name type="scientific">Prunus dulcis</name>
    <name type="common">Almond</name>
    <name type="synonym">Amygdalus dulcis</name>
    <dbReference type="NCBI Taxonomy" id="3755"/>
    <lineage>
        <taxon>Eukaryota</taxon>
        <taxon>Viridiplantae</taxon>
        <taxon>Streptophyta</taxon>
        <taxon>Embryophyta</taxon>
        <taxon>Tracheophyta</taxon>
        <taxon>Spermatophyta</taxon>
        <taxon>Magnoliopsida</taxon>
        <taxon>eudicotyledons</taxon>
        <taxon>Gunneridae</taxon>
        <taxon>Pentapetalae</taxon>
        <taxon>rosids</taxon>
        <taxon>fabids</taxon>
        <taxon>Rosales</taxon>
        <taxon>Rosaceae</taxon>
        <taxon>Amygdaloideae</taxon>
        <taxon>Amygdaleae</taxon>
        <taxon>Prunus</taxon>
    </lineage>
</organism>
<keyword evidence="1" id="KW-1133">Transmembrane helix</keyword>
<evidence type="ECO:0000313" key="2">
    <source>
        <dbReference type="EMBL" id="KAI5314611.1"/>
    </source>
</evidence>